<dbReference type="InterPro" id="IPR050237">
    <property type="entry name" value="ATP-dep_AMP-bd_enzyme"/>
</dbReference>
<keyword evidence="5" id="KW-1185">Reference proteome</keyword>
<name>A0A8G2CMB3_ACIRU</name>
<dbReference type="Proteomes" id="UP000186308">
    <property type="component" value="Unassembled WGS sequence"/>
</dbReference>
<dbReference type="InterPro" id="IPR042099">
    <property type="entry name" value="ANL_N_sf"/>
</dbReference>
<dbReference type="InterPro" id="IPR020845">
    <property type="entry name" value="AMP-binding_CS"/>
</dbReference>
<keyword evidence="1" id="KW-1133">Transmembrane helix</keyword>
<accession>A0A8G2CMB3</accession>
<dbReference type="SUPFAM" id="SSF56801">
    <property type="entry name" value="Acetyl-CoA synthetase-like"/>
    <property type="match status" value="1"/>
</dbReference>
<dbReference type="Gene3D" id="3.30.300.30">
    <property type="match status" value="1"/>
</dbReference>
<organism evidence="4 5">
    <name type="scientific">Acidiphilium rubrum</name>
    <dbReference type="NCBI Taxonomy" id="526"/>
    <lineage>
        <taxon>Bacteria</taxon>
        <taxon>Pseudomonadati</taxon>
        <taxon>Pseudomonadota</taxon>
        <taxon>Alphaproteobacteria</taxon>
        <taxon>Acetobacterales</taxon>
        <taxon>Acidocellaceae</taxon>
        <taxon>Acidiphilium</taxon>
    </lineage>
</organism>
<dbReference type="Gene3D" id="3.40.50.12780">
    <property type="entry name" value="N-terminal domain of ligase-like"/>
    <property type="match status" value="1"/>
</dbReference>
<keyword evidence="1" id="KW-0812">Transmembrane</keyword>
<gene>
    <name evidence="4" type="ORF">SAMN05421828_11911</name>
</gene>
<dbReference type="PANTHER" id="PTHR43767:SF1">
    <property type="entry name" value="NONRIBOSOMAL PEPTIDE SYNTHASE PES1 (EUROFUNG)-RELATED"/>
    <property type="match status" value="1"/>
</dbReference>
<protein>
    <submittedName>
        <fullName evidence="4">Long-chain acyl-CoA synthetase</fullName>
    </submittedName>
</protein>
<dbReference type="Pfam" id="PF13193">
    <property type="entry name" value="AMP-binding_C"/>
    <property type="match status" value="1"/>
</dbReference>
<comment type="caution">
    <text evidence="4">The sequence shown here is derived from an EMBL/GenBank/DDBJ whole genome shotgun (WGS) entry which is preliminary data.</text>
</comment>
<proteinExistence type="predicted"/>
<dbReference type="EMBL" id="FTNE01000019">
    <property type="protein sequence ID" value="SIR20253.1"/>
    <property type="molecule type" value="Genomic_DNA"/>
</dbReference>
<keyword evidence="1" id="KW-0472">Membrane</keyword>
<evidence type="ECO:0000313" key="4">
    <source>
        <dbReference type="EMBL" id="SIR20253.1"/>
    </source>
</evidence>
<evidence type="ECO:0000256" key="1">
    <source>
        <dbReference type="SAM" id="Phobius"/>
    </source>
</evidence>
<evidence type="ECO:0000313" key="5">
    <source>
        <dbReference type="Proteomes" id="UP000186308"/>
    </source>
</evidence>
<dbReference type="PANTHER" id="PTHR43767">
    <property type="entry name" value="LONG-CHAIN-FATTY-ACID--COA LIGASE"/>
    <property type="match status" value="1"/>
</dbReference>
<dbReference type="RefSeq" id="WP_029312632.1">
    <property type="nucleotide sequence ID" value="NZ_FTNE01000019.1"/>
</dbReference>
<evidence type="ECO:0000259" key="2">
    <source>
        <dbReference type="Pfam" id="PF00501"/>
    </source>
</evidence>
<dbReference type="GO" id="GO:0016878">
    <property type="term" value="F:acid-thiol ligase activity"/>
    <property type="evidence" value="ECO:0007669"/>
    <property type="project" value="UniProtKB-ARBA"/>
</dbReference>
<dbReference type="Pfam" id="PF00501">
    <property type="entry name" value="AMP-binding"/>
    <property type="match status" value="1"/>
</dbReference>
<feature type="domain" description="AMP-dependent synthetase/ligase" evidence="2">
    <location>
        <begin position="24"/>
        <end position="409"/>
    </location>
</feature>
<dbReference type="InterPro" id="IPR025110">
    <property type="entry name" value="AMP-bd_C"/>
</dbReference>
<feature type="transmembrane region" description="Helical" evidence="1">
    <location>
        <begin position="250"/>
        <end position="273"/>
    </location>
</feature>
<dbReference type="CDD" id="cd05936">
    <property type="entry name" value="FC-FACS_FadD_like"/>
    <property type="match status" value="1"/>
</dbReference>
<evidence type="ECO:0000259" key="3">
    <source>
        <dbReference type="Pfam" id="PF13193"/>
    </source>
</evidence>
<dbReference type="AlphaFoldDB" id="A0A8G2CMB3"/>
<dbReference type="PROSITE" id="PS00455">
    <property type="entry name" value="AMP_BINDING"/>
    <property type="match status" value="1"/>
</dbReference>
<sequence>MDATANHADVDFVAVPTPLIDLLDDAARRFAGRPAIDFLGRGQTWGTVADLADRAAAGLQALGVGKGVCVGLCLPNTPYSVILYFAILKAGGTVVNFNPLYTERELAGQIKDSGTRIMVTLDIAMIQAKIGRLVDQGLLDRVIVCSMVAALPLLKALLFRAFKARDLAAVPDGEVYLRFDRLIAGAAKPKPVVIDPVQDIAVLQYTGGTTGTPKAAMLTHANITANIQQVLAANPTIGRGTERIVGVLPLFHVFAMTGVMNLGVAIGAELILLPRLDMKLLMATIARKRPTMLPGVPTLYTAICNAAGAGMDLSFIDFCMSGGAPMSLEGMERFQRLSRCPILEGYGLSETSPIVTTTPPDRVKIGSVGRALPGTIVEIRDPDHPEVVLAQGARGEICVRGPQVMRGYYHRPAETAASFVDGALRTGDIGYLDEDGYLFIVDRIKDLILCGGFNVYPRVIEEAAYQHAAVQDAVAIGIPDAYRGQAPKLFVTLRPGTAATEAEILEFLQAHLNRIEIPKTVEIRESLPKTMVGKLSKKELVAEEMAKVQA</sequence>
<dbReference type="OrthoDB" id="9803968at2"/>
<dbReference type="InterPro" id="IPR000873">
    <property type="entry name" value="AMP-dep_synth/lig_dom"/>
</dbReference>
<feature type="domain" description="AMP-binding enzyme C-terminal" evidence="3">
    <location>
        <begin position="460"/>
        <end position="534"/>
    </location>
</feature>
<dbReference type="InterPro" id="IPR045851">
    <property type="entry name" value="AMP-bd_C_sf"/>
</dbReference>
<reference evidence="4 5" key="1">
    <citation type="submission" date="2017-01" db="EMBL/GenBank/DDBJ databases">
        <authorList>
            <person name="Varghese N."/>
            <person name="Submissions S."/>
        </authorList>
    </citation>
    <scope>NUCLEOTIDE SEQUENCE [LARGE SCALE GENOMIC DNA]</scope>
    <source>
        <strain evidence="4 5">ATCC 35905</strain>
    </source>
</reference>